<dbReference type="PANTHER" id="PTHR35391:SF7">
    <property type="entry name" value="C2H2-TYPE DOMAIN-CONTAINING PROTEIN"/>
    <property type="match status" value="1"/>
</dbReference>
<comment type="caution">
    <text evidence="3">The sequence shown here is derived from an EMBL/GenBank/DDBJ whole genome shotgun (WGS) entry which is preliminary data.</text>
</comment>
<feature type="compositionally biased region" description="Polar residues" evidence="1">
    <location>
        <begin position="561"/>
        <end position="577"/>
    </location>
</feature>
<proteinExistence type="predicted"/>
<gene>
    <name evidence="3" type="ORF">PGQ11_007519</name>
</gene>
<name>A0ABR2IVU5_9PEZI</name>
<evidence type="ECO:0000313" key="4">
    <source>
        <dbReference type="Proteomes" id="UP001390339"/>
    </source>
</evidence>
<dbReference type="SMART" id="SM00355">
    <property type="entry name" value="ZnF_C2H2"/>
    <property type="match status" value="3"/>
</dbReference>
<feature type="compositionally biased region" description="Basic and acidic residues" evidence="1">
    <location>
        <begin position="468"/>
        <end position="492"/>
    </location>
</feature>
<dbReference type="Proteomes" id="UP001390339">
    <property type="component" value="Unassembled WGS sequence"/>
</dbReference>
<keyword evidence="4" id="KW-1185">Reference proteome</keyword>
<dbReference type="EMBL" id="JAPCWZ010000004">
    <property type="protein sequence ID" value="KAK8868941.1"/>
    <property type="molecule type" value="Genomic_DNA"/>
</dbReference>
<sequence>MQSQGVPSEGIASRASVCIVKFDSITNLTNDDSQLQDLKPSLEDQNARFKVYIKNMGADRTGKGSLEFRLRDSSNIRMAVNNFLDSLLSLLDDAANLLRNPEVSEDLEDLDRSTDMEDIILHIGRTITSLMRLSIAIQSSAPHRRFVQSHDTRVYQKVDIDHVSEKYRKSDKQLQQRLGKANSYRRQYLKYREDHHNRIAHGSDADTEAQSTVASSISQGLNSEALGLEQLSLGYEDPAGEFSSQSTIYDASQFGFPKIPPMSKHGPFECPFCYMIIVADSQKAWEKHLINDIRPYMCLDYECPITEHYQTRRKWIEHMRQKHWQTWICPEGCQKVFNSSKEFRSHIMKLHPEMWRSKGWDPNFENACSRPLAVWGKENCPFCLDAIITSAFEYKKHVGDHQLDLARFVLPRIPAQDEPIQEEPAQKKPTADEPSPAKSAQDLQSIQTLAADESTGDPTAGPPSDRLPSARDIKGKSVERRGNKKGTRDVHLKSNRKNNKKPSSSSSSANIRWICGECNAGNLSHMSGGCGTVEALEAKEKEPGQDIVVGASIAEGSESWSSRSAKLSADGPQQGSVGNKGAGEASFPWMRLPNEVKLAVLDILVDETVPTGMVYHLSSMAWSGQTSDWGSRPLYVVQQFIPLAERTPTQKQQGHLGSPVNRPTRASFRNYALMNSEYRNFFYARFYGRNTFCFNVSVHAILCTTCSRDASRFRSDTRVLPDINSREQPLGPLSGHAARFLQHATLVVAVPATPRPADLDDLSKLLERVAGLWKGGDKSLRTLHAHLAIAEKPGPEDGSLRVDALHIDADPRTSGLQITIQDLQREPPALPRRLRDVERVLAPLTDLRGLQGITTTGAVSEEFLRGLRAATVDGNAGGAI</sequence>
<feature type="region of interest" description="Disordered" evidence="1">
    <location>
        <begin position="417"/>
        <end position="508"/>
    </location>
</feature>
<dbReference type="Pfam" id="PF26082">
    <property type="entry name" value="zf-C2H2_AcuF"/>
    <property type="match status" value="1"/>
</dbReference>
<accession>A0ABR2IVU5</accession>
<dbReference type="InterPro" id="IPR058925">
    <property type="entry name" value="zf-C2H2_AcuF"/>
</dbReference>
<reference evidence="3 4" key="1">
    <citation type="journal article" date="2024" name="IMA Fungus">
        <title>Apiospora arundinis, a panoply of carbohydrate-active enzymes and secondary metabolites.</title>
        <authorList>
            <person name="Sorensen T."/>
            <person name="Petersen C."/>
            <person name="Muurmann A.T."/>
            <person name="Christiansen J.V."/>
            <person name="Brundto M.L."/>
            <person name="Overgaard C.K."/>
            <person name="Boysen A.T."/>
            <person name="Wollenberg R.D."/>
            <person name="Larsen T.O."/>
            <person name="Sorensen J.L."/>
            <person name="Nielsen K.L."/>
            <person name="Sondergaard T.E."/>
        </authorList>
    </citation>
    <scope>NUCLEOTIDE SEQUENCE [LARGE SCALE GENOMIC DNA]</scope>
    <source>
        <strain evidence="3 4">AAU 773</strain>
    </source>
</reference>
<dbReference type="PROSITE" id="PS00028">
    <property type="entry name" value="ZINC_FINGER_C2H2_1"/>
    <property type="match status" value="1"/>
</dbReference>
<feature type="domain" description="C2H2-type" evidence="2">
    <location>
        <begin position="329"/>
        <end position="351"/>
    </location>
</feature>
<organism evidence="3 4">
    <name type="scientific">Apiospora arundinis</name>
    <dbReference type="NCBI Taxonomy" id="335852"/>
    <lineage>
        <taxon>Eukaryota</taxon>
        <taxon>Fungi</taxon>
        <taxon>Dikarya</taxon>
        <taxon>Ascomycota</taxon>
        <taxon>Pezizomycotina</taxon>
        <taxon>Sordariomycetes</taxon>
        <taxon>Xylariomycetidae</taxon>
        <taxon>Amphisphaeriales</taxon>
        <taxon>Apiosporaceae</taxon>
        <taxon>Apiospora</taxon>
    </lineage>
</organism>
<protein>
    <recommendedName>
        <fullName evidence="2">C2H2-type domain-containing protein</fullName>
    </recommendedName>
</protein>
<evidence type="ECO:0000256" key="1">
    <source>
        <dbReference type="SAM" id="MobiDB-lite"/>
    </source>
</evidence>
<feature type="region of interest" description="Disordered" evidence="1">
    <location>
        <begin position="561"/>
        <end position="581"/>
    </location>
</feature>
<evidence type="ECO:0000313" key="3">
    <source>
        <dbReference type="EMBL" id="KAK8868941.1"/>
    </source>
</evidence>
<dbReference type="PANTHER" id="PTHR35391">
    <property type="entry name" value="C2H2-TYPE DOMAIN-CONTAINING PROTEIN-RELATED"/>
    <property type="match status" value="1"/>
</dbReference>
<evidence type="ECO:0000259" key="2">
    <source>
        <dbReference type="PROSITE" id="PS00028"/>
    </source>
</evidence>
<dbReference type="InterPro" id="IPR013087">
    <property type="entry name" value="Znf_C2H2_type"/>
</dbReference>